<dbReference type="PANTHER" id="PTHR24198">
    <property type="entry name" value="ANKYRIN REPEAT AND PROTEIN KINASE DOMAIN-CONTAINING PROTEIN"/>
    <property type="match status" value="1"/>
</dbReference>
<dbReference type="Pfam" id="PF12796">
    <property type="entry name" value="Ank_2"/>
    <property type="match status" value="3"/>
</dbReference>
<dbReference type="SMART" id="SM00248">
    <property type="entry name" value="ANK"/>
    <property type="match status" value="14"/>
</dbReference>
<dbReference type="Gene3D" id="1.25.40.20">
    <property type="entry name" value="Ankyrin repeat-containing domain"/>
    <property type="match status" value="3"/>
</dbReference>
<feature type="repeat" description="ANK" evidence="3">
    <location>
        <begin position="844"/>
        <end position="876"/>
    </location>
</feature>
<protein>
    <submittedName>
        <fullName evidence="4">Uncharacterized protein</fullName>
    </submittedName>
</protein>
<dbReference type="Pfam" id="PF00023">
    <property type="entry name" value="Ank"/>
    <property type="match status" value="2"/>
</dbReference>
<dbReference type="PANTHER" id="PTHR24198:SF165">
    <property type="entry name" value="ANKYRIN REPEAT-CONTAINING PROTEIN-RELATED"/>
    <property type="match status" value="1"/>
</dbReference>
<dbReference type="OrthoDB" id="6338611at2759"/>
<proteinExistence type="predicted"/>
<feature type="repeat" description="ANK" evidence="3">
    <location>
        <begin position="285"/>
        <end position="318"/>
    </location>
</feature>
<evidence type="ECO:0000313" key="5">
    <source>
        <dbReference type="Proteomes" id="UP000789390"/>
    </source>
</evidence>
<dbReference type="InterPro" id="IPR002110">
    <property type="entry name" value="Ankyrin_rpt"/>
</dbReference>
<keyword evidence="1" id="KW-0677">Repeat</keyword>
<evidence type="ECO:0000256" key="3">
    <source>
        <dbReference type="PROSITE-ProRule" id="PRU00023"/>
    </source>
</evidence>
<evidence type="ECO:0000256" key="1">
    <source>
        <dbReference type="ARBA" id="ARBA00022737"/>
    </source>
</evidence>
<feature type="repeat" description="ANK" evidence="3">
    <location>
        <begin position="388"/>
        <end position="420"/>
    </location>
</feature>
<gene>
    <name evidence="4" type="ORF">DGAL_LOCUS9686</name>
</gene>
<feature type="repeat" description="ANK" evidence="3">
    <location>
        <begin position="918"/>
        <end position="950"/>
    </location>
</feature>
<name>A0A8J2WKS7_9CRUS</name>
<dbReference type="PROSITE" id="PS50088">
    <property type="entry name" value="ANK_REPEAT"/>
    <property type="match status" value="6"/>
</dbReference>
<evidence type="ECO:0000313" key="4">
    <source>
        <dbReference type="EMBL" id="CAH0106531.1"/>
    </source>
</evidence>
<dbReference type="InterPro" id="IPR036770">
    <property type="entry name" value="Ankyrin_rpt-contain_sf"/>
</dbReference>
<keyword evidence="2 3" id="KW-0040">ANK repeat</keyword>
<feature type="repeat" description="ANK" evidence="3">
    <location>
        <begin position="319"/>
        <end position="351"/>
    </location>
</feature>
<reference evidence="4" key="1">
    <citation type="submission" date="2021-11" db="EMBL/GenBank/DDBJ databases">
        <authorList>
            <person name="Schell T."/>
        </authorList>
    </citation>
    <scope>NUCLEOTIDE SEQUENCE</scope>
    <source>
        <strain evidence="4">M5</strain>
    </source>
</reference>
<dbReference type="AlphaFoldDB" id="A0A8J2WKS7"/>
<dbReference type="SUPFAM" id="SSF48403">
    <property type="entry name" value="Ankyrin repeat"/>
    <property type="match status" value="2"/>
</dbReference>
<keyword evidence="5" id="KW-1185">Reference proteome</keyword>
<accession>A0A8J2WKS7</accession>
<evidence type="ECO:0000256" key="2">
    <source>
        <dbReference type="ARBA" id="ARBA00023043"/>
    </source>
</evidence>
<dbReference type="Proteomes" id="UP000789390">
    <property type="component" value="Unassembled WGS sequence"/>
</dbReference>
<feature type="repeat" description="ANK" evidence="3">
    <location>
        <begin position="352"/>
        <end position="385"/>
    </location>
</feature>
<dbReference type="PROSITE" id="PS50297">
    <property type="entry name" value="ANK_REP_REGION"/>
    <property type="match status" value="4"/>
</dbReference>
<dbReference type="EMBL" id="CAKKLH010000223">
    <property type="protein sequence ID" value="CAH0106531.1"/>
    <property type="molecule type" value="Genomic_DNA"/>
</dbReference>
<comment type="caution">
    <text evidence="4">The sequence shown here is derived from an EMBL/GenBank/DDBJ whole genome shotgun (WGS) entry which is preliminary data.</text>
</comment>
<sequence length="1093" mass="125277">MYFSKTPFTSSFINIDENHEIDVLDCFSDSIFHYLIKENSDPIIGKKLVVPKLLQLIDDKSKIIQVETYRQRPASNSDSNRLTEIFIVFQTISEKDGDFWWSLDKFKDHVIVQRSHDKDAVKNNFKGERREGIEIIAEKLEGKGCIREIFTILWINMIVDIKYQRNLSRCESIIPLIMKKITKTRYEYDNSDFKYSALSAEEENPDLRDIIDFLSNVTNWHPLVIAIYLRDIELFDQVQQNGKYKINNICDKFTLLNLAILFSQIEMIQHLLEKMNANPLNRDEMGKNALHMAAKFNGETEIINLLLNHKIEIDQYDASGTTALNYAIMASNTKVVQCLLDKGANPKRFDRNDRSPLHVAAFYTRNTKIIDLLLQNQGKVDINESNKFGLTALHHAAKTSNHKTARHLMERGANVNCRDQRGLTPLHLAAFCAKDMDMIDLFLNNKKVDLHCCDEFGQNVVAYAKKNTYELRQQIIDRLNEKDGGIIKEYNLLKQTNSEMNMLWRFSVSLLKFFRNRRPEPTFFFVPFADLKPGKGCEISESALIRYVANGKDETIHQMNWDESETPGELNILNNIDRCSKISEVQIYQSAPNYFFNFEPFIIFKTTSEKEGEYWWSLEKNVDCIVLQRSRNEYDVKGANGQGQSRCTALVPRLLPCKYKGKERNQVKTIAENLKGKGTIQDVFARLWTYQVVEEKYSNSHSLPFVTFVCEHITEIGYESPFDPKSDRKPVVENLIHFLSSSLSNWHPLFLPICLGNTQMYDRMKKMTQFNQFNLLTSLNLAIALPNQTEMIKHLLEKKDVDPTLRDGLGRNALEMAAIHADNTDIIDLLLKHKKVKINKRDESGRSALHFAVASSYVVAVRHLMERGAKLDMFDNLGFSPLHLAAFHSNNTIVIELIFQAQKKKGIIIGINIVDDRVGTTALHTAAIASNDVTTEYLIKKGANPNIKDKFGRTPLHLAAFFAKDMKIIHVLLSDKTVDANVLDNDGQNALYYAESNENGLSKEIISRLNKKGVKKRMASFNRNALNIEKQYCNKDEIDQLFSAIQSKSTQQSKSTFKTPTEFILNFLNKLVLLCLASGLGIVVTSNTIDKFY</sequence>
<organism evidence="4 5">
    <name type="scientific">Daphnia galeata</name>
    <dbReference type="NCBI Taxonomy" id="27404"/>
    <lineage>
        <taxon>Eukaryota</taxon>
        <taxon>Metazoa</taxon>
        <taxon>Ecdysozoa</taxon>
        <taxon>Arthropoda</taxon>
        <taxon>Crustacea</taxon>
        <taxon>Branchiopoda</taxon>
        <taxon>Diplostraca</taxon>
        <taxon>Cladocera</taxon>
        <taxon>Anomopoda</taxon>
        <taxon>Daphniidae</taxon>
        <taxon>Daphnia</taxon>
    </lineage>
</organism>